<dbReference type="GO" id="GO:1990529">
    <property type="term" value="C:glycosylphosphatidylinositol-mannosyltransferase I complex"/>
    <property type="evidence" value="ECO:0007669"/>
    <property type="project" value="TreeGrafter"/>
</dbReference>
<dbReference type="PANTHER" id="PTHR12886:SF0">
    <property type="entry name" value="GPI MANNOSYLTRANSFERASE 1"/>
    <property type="match status" value="1"/>
</dbReference>
<comment type="subcellular location">
    <subcellularLocation>
        <location evidence="1 13">Endoplasmic reticulum membrane</location>
        <topology evidence="1 13">Multi-pass membrane protein</topology>
    </subcellularLocation>
</comment>
<dbReference type="GO" id="GO:0006506">
    <property type="term" value="P:GPI anchor biosynthetic process"/>
    <property type="evidence" value="ECO:0007669"/>
    <property type="project" value="UniProtKB-KW"/>
</dbReference>
<evidence type="ECO:0000313" key="14">
    <source>
        <dbReference type="EMBL" id="KAK5640124.1"/>
    </source>
</evidence>
<name>A0AAN7VA80_9COLE</name>
<feature type="transmembrane region" description="Helical" evidence="13">
    <location>
        <begin position="177"/>
        <end position="195"/>
    </location>
</feature>
<keyword evidence="5 13" id="KW-0328">Glycosyltransferase</keyword>
<keyword evidence="10 13" id="KW-0472">Membrane</keyword>
<dbReference type="InterPro" id="IPR007704">
    <property type="entry name" value="PIG-M"/>
</dbReference>
<evidence type="ECO:0000256" key="10">
    <source>
        <dbReference type="ARBA" id="ARBA00023136"/>
    </source>
</evidence>
<feature type="transmembrane region" description="Helical" evidence="13">
    <location>
        <begin position="451"/>
        <end position="470"/>
    </location>
</feature>
<feature type="transmembrane region" description="Helical" evidence="13">
    <location>
        <begin position="87"/>
        <end position="108"/>
    </location>
</feature>
<dbReference type="EMBL" id="JAVRBK010000008">
    <property type="protein sequence ID" value="KAK5640124.1"/>
    <property type="molecule type" value="Genomic_DNA"/>
</dbReference>
<comment type="caution">
    <text evidence="14">The sequence shown here is derived from an EMBL/GenBank/DDBJ whole genome shotgun (WGS) entry which is preliminary data.</text>
</comment>
<evidence type="ECO:0000256" key="7">
    <source>
        <dbReference type="ARBA" id="ARBA00022692"/>
    </source>
</evidence>
<feature type="transmembrane region" description="Helical" evidence="13">
    <location>
        <begin position="288"/>
        <end position="307"/>
    </location>
</feature>
<keyword evidence="8 13" id="KW-0256">Endoplasmic reticulum</keyword>
<evidence type="ECO:0000256" key="8">
    <source>
        <dbReference type="ARBA" id="ARBA00022824"/>
    </source>
</evidence>
<protein>
    <recommendedName>
        <fullName evidence="12 13">GPI alpha-1,4-mannosyltransferase I, catalytic subunit</fullName>
        <ecNumber evidence="13">2.4.1.-</ecNumber>
    </recommendedName>
    <alternativeName>
        <fullName evidence="13">GPI mannosyltransferase I</fullName>
    </alternativeName>
</protein>
<comment type="similarity">
    <text evidence="3 13">Belongs to the PIGM family.</text>
</comment>
<gene>
    <name evidence="14" type="ORF">RI129_010935</name>
</gene>
<comment type="function">
    <text evidence="11 13">Catalytic subunit of the glycosylphosphatidylinositol-mannosyltransferase I complex which catalyzes the transfer of the first mannose, via an alpha-1,4 bond from a dolichol-phosphate-mannose (Dol-P-Man) to the glucosaminyl acyl phosphatidylinositol (GlcN-(acyl)PI) intermediate to generate alpha-D-Man-(1-&gt;4)-alpha-D-GlcN-(1-&gt;6)-(1-radyl,2-acyl-sn-glycero-3-phospho)-2-acyl-inositol and participates in the sixth step of the glycosylphosphatidylinositol-anchor biosynthesis.</text>
</comment>
<proteinExistence type="inferred from homology"/>
<dbReference type="GO" id="GO:0004376">
    <property type="term" value="F:GPI mannosyltransferase activity"/>
    <property type="evidence" value="ECO:0007669"/>
    <property type="project" value="InterPro"/>
</dbReference>
<evidence type="ECO:0000256" key="12">
    <source>
        <dbReference type="ARBA" id="ARBA00093608"/>
    </source>
</evidence>
<dbReference type="GO" id="GO:0005789">
    <property type="term" value="C:endoplasmic reticulum membrane"/>
    <property type="evidence" value="ECO:0007669"/>
    <property type="project" value="UniProtKB-SubCell"/>
</dbReference>
<feature type="transmembrane region" description="Helical" evidence="13">
    <location>
        <begin position="207"/>
        <end position="227"/>
    </location>
</feature>
<evidence type="ECO:0000256" key="4">
    <source>
        <dbReference type="ARBA" id="ARBA00022502"/>
    </source>
</evidence>
<evidence type="ECO:0000256" key="3">
    <source>
        <dbReference type="ARBA" id="ARBA00011071"/>
    </source>
</evidence>
<evidence type="ECO:0000256" key="5">
    <source>
        <dbReference type="ARBA" id="ARBA00022676"/>
    </source>
</evidence>
<evidence type="ECO:0000256" key="9">
    <source>
        <dbReference type="ARBA" id="ARBA00022989"/>
    </source>
</evidence>
<organism evidence="14 15">
    <name type="scientific">Pyrocoelia pectoralis</name>
    <dbReference type="NCBI Taxonomy" id="417401"/>
    <lineage>
        <taxon>Eukaryota</taxon>
        <taxon>Metazoa</taxon>
        <taxon>Ecdysozoa</taxon>
        <taxon>Arthropoda</taxon>
        <taxon>Hexapoda</taxon>
        <taxon>Insecta</taxon>
        <taxon>Pterygota</taxon>
        <taxon>Neoptera</taxon>
        <taxon>Endopterygota</taxon>
        <taxon>Coleoptera</taxon>
        <taxon>Polyphaga</taxon>
        <taxon>Elateriformia</taxon>
        <taxon>Elateroidea</taxon>
        <taxon>Lampyridae</taxon>
        <taxon>Lampyrinae</taxon>
        <taxon>Pyrocoelia</taxon>
    </lineage>
</organism>
<feature type="transmembrane region" description="Helical" evidence="13">
    <location>
        <begin position="347"/>
        <end position="366"/>
    </location>
</feature>
<keyword evidence="9 13" id="KW-1133">Transmembrane helix</keyword>
<evidence type="ECO:0000256" key="11">
    <source>
        <dbReference type="ARBA" id="ARBA00093408"/>
    </source>
</evidence>
<keyword evidence="4 13" id="KW-0337">GPI-anchor biosynthesis</keyword>
<evidence type="ECO:0000256" key="6">
    <source>
        <dbReference type="ARBA" id="ARBA00022679"/>
    </source>
</evidence>
<dbReference type="Proteomes" id="UP001329430">
    <property type="component" value="Chromosome 8"/>
</dbReference>
<evidence type="ECO:0000256" key="1">
    <source>
        <dbReference type="ARBA" id="ARBA00004477"/>
    </source>
</evidence>
<sequence length="482" mass="56687">MFSLWHKFKLLDFRYHLLCSFIVHLILIGYGRYHDENYAVPFTDVDYKVFTDAARYVINFESPYNRHTYRYTPVIAFLLTPNVLYDYFGKLLFSVINLIVALLIRSIVKHGLAEFESYKRSDENKLQITQVVEKTNKRRRKKQKNSKKSDGEISADLAMILWLYNPMTIAIATRGNCDSIAGFFVLSTLFVLQVWKSSFLGGFLHGIAIHVRLYPVAYSLALFMHLSKFSFYSHNYRQSPVTRLVKGKHKKLQLKGTENGVLSVERRQTVFKMEYVYYLIPNWEQFKLVSGCMLSLFTLTGFFYLLYGYQFLHETYVYHLVRKDTRHNFSMYFYLQYLTAGIKNIGFWQKLLTVLPQIILLLVFSVRYGLNKLSLNFAFLTLTIVMVAYNTVLTSQYFIWILVILPLCVWQIQMSKKAAFFLITIWFVAQAAWLLPAYFLEFQGHNTFMFIWVQSISFFCANMAILGRIIKCYMIGKVQKIN</sequence>
<keyword evidence="15" id="KW-1185">Reference proteome</keyword>
<dbReference type="PANTHER" id="PTHR12886">
    <property type="entry name" value="PIG-M MANNOSYLTRANSFERASE"/>
    <property type="match status" value="1"/>
</dbReference>
<dbReference type="Pfam" id="PF05007">
    <property type="entry name" value="Mannosyl_trans"/>
    <property type="match status" value="2"/>
</dbReference>
<feature type="transmembrane region" description="Helical" evidence="13">
    <location>
        <begin position="12"/>
        <end position="33"/>
    </location>
</feature>
<reference evidence="14 15" key="1">
    <citation type="journal article" date="2024" name="Insects">
        <title>An Improved Chromosome-Level Genome Assembly of the Firefly Pyrocoelia pectoralis.</title>
        <authorList>
            <person name="Fu X."/>
            <person name="Meyer-Rochow V.B."/>
            <person name="Ballantyne L."/>
            <person name="Zhu X."/>
        </authorList>
    </citation>
    <scope>NUCLEOTIDE SEQUENCE [LARGE SCALE GENOMIC DNA]</scope>
    <source>
        <strain evidence="14">XCY_ONT2</strain>
    </source>
</reference>
<comment type="pathway">
    <text evidence="2 13">Glycolipid biosynthesis; glycosylphosphatidylinositol-anchor biosynthesis.</text>
</comment>
<evidence type="ECO:0000256" key="13">
    <source>
        <dbReference type="RuleBase" id="RU365064"/>
    </source>
</evidence>
<dbReference type="AlphaFoldDB" id="A0AAN7VA80"/>
<dbReference type="EC" id="2.4.1.-" evidence="13"/>
<keyword evidence="7 13" id="KW-0812">Transmembrane</keyword>
<evidence type="ECO:0000256" key="2">
    <source>
        <dbReference type="ARBA" id="ARBA00004687"/>
    </source>
</evidence>
<keyword evidence="6 13" id="KW-0808">Transferase</keyword>
<evidence type="ECO:0000313" key="15">
    <source>
        <dbReference type="Proteomes" id="UP001329430"/>
    </source>
</evidence>
<feature type="transmembrane region" description="Helical" evidence="13">
    <location>
        <begin position="419"/>
        <end position="439"/>
    </location>
</feature>
<dbReference type="GO" id="GO:0051751">
    <property type="term" value="F:alpha-1,4-mannosyltransferase activity"/>
    <property type="evidence" value="ECO:0007669"/>
    <property type="project" value="InterPro"/>
</dbReference>
<accession>A0AAN7VA80</accession>